<evidence type="ECO:0000256" key="1">
    <source>
        <dbReference type="SAM" id="Coils"/>
    </source>
</evidence>
<dbReference type="Proteomes" id="UP001209535">
    <property type="component" value="Unassembled WGS sequence"/>
</dbReference>
<evidence type="ECO:0000313" key="3">
    <source>
        <dbReference type="Proteomes" id="UP001209535"/>
    </source>
</evidence>
<reference evidence="2 3" key="1">
    <citation type="submission" date="2022-10" db="EMBL/GenBank/DDBJ databases">
        <title>Defluviimonas sp. nov., isolated from ocean surface sediments.</title>
        <authorList>
            <person name="He W."/>
            <person name="Wang L."/>
            <person name="Zhang D.-F."/>
        </authorList>
    </citation>
    <scope>NUCLEOTIDE SEQUENCE [LARGE SCALE GENOMIC DNA]</scope>
    <source>
        <strain evidence="2 3">WL0024</strain>
    </source>
</reference>
<dbReference type="SUPFAM" id="SSF52540">
    <property type="entry name" value="P-loop containing nucleoside triphosphate hydrolases"/>
    <property type="match status" value="1"/>
</dbReference>
<name>A0ABT2XAJ6_9RHOB</name>
<sequence length="306" mass="34700">MNRDHWITKRSFCYPEAGINPRIPPGHLDLADTLRRASKHGADHGNCGPLSRAIDAVSAEVTASGARNCLISSEVFLRSMNEPAVCDPGLLKDYELTRRAVTIYCFRPQWEVAISKYKQVVKSPAWNWSSDFAAFVDVWKASQDLETALTPWIETFGRDHFKMIIYDRDPARLFATFATAVQLPADSAVALNQVNVGSSLLATEKLRELRAAHPQHTVPQEQALQTLKDWDARVEEGEKAEFEREFHRRHADLLNDLKHEFEAANRQFLKQNARFLPPSFARYCGQVRRTSAWRDKIAALVGRGAR</sequence>
<evidence type="ECO:0008006" key="4">
    <source>
        <dbReference type="Google" id="ProtNLM"/>
    </source>
</evidence>
<organism evidence="2 3">
    <name type="scientific">Albidovulum salinarum</name>
    <dbReference type="NCBI Taxonomy" id="2984153"/>
    <lineage>
        <taxon>Bacteria</taxon>
        <taxon>Pseudomonadati</taxon>
        <taxon>Pseudomonadota</taxon>
        <taxon>Alphaproteobacteria</taxon>
        <taxon>Rhodobacterales</taxon>
        <taxon>Paracoccaceae</taxon>
        <taxon>Albidovulum</taxon>
    </lineage>
</organism>
<keyword evidence="3" id="KW-1185">Reference proteome</keyword>
<accession>A0ABT2XAJ6</accession>
<feature type="coiled-coil region" evidence="1">
    <location>
        <begin position="247"/>
        <end position="274"/>
    </location>
</feature>
<gene>
    <name evidence="2" type="ORF">OEZ60_18820</name>
</gene>
<protein>
    <recommendedName>
        <fullName evidence="4">Sulfotransferase family protein</fullName>
    </recommendedName>
</protein>
<dbReference type="InterPro" id="IPR027417">
    <property type="entry name" value="P-loop_NTPase"/>
</dbReference>
<keyword evidence="1" id="KW-0175">Coiled coil</keyword>
<comment type="caution">
    <text evidence="2">The sequence shown here is derived from an EMBL/GenBank/DDBJ whole genome shotgun (WGS) entry which is preliminary data.</text>
</comment>
<dbReference type="EMBL" id="JAOVQO010000020">
    <property type="protein sequence ID" value="MCU9850057.1"/>
    <property type="molecule type" value="Genomic_DNA"/>
</dbReference>
<dbReference type="RefSeq" id="WP_263339585.1">
    <property type="nucleotide sequence ID" value="NZ_JAOVQO010000020.1"/>
</dbReference>
<evidence type="ECO:0000313" key="2">
    <source>
        <dbReference type="EMBL" id="MCU9850057.1"/>
    </source>
</evidence>
<proteinExistence type="predicted"/>